<dbReference type="Proteomes" id="UP000692954">
    <property type="component" value="Unassembled WGS sequence"/>
</dbReference>
<organism evidence="1 2">
    <name type="scientific">Paramecium sonneborni</name>
    <dbReference type="NCBI Taxonomy" id="65129"/>
    <lineage>
        <taxon>Eukaryota</taxon>
        <taxon>Sar</taxon>
        <taxon>Alveolata</taxon>
        <taxon>Ciliophora</taxon>
        <taxon>Intramacronucleata</taxon>
        <taxon>Oligohymenophorea</taxon>
        <taxon>Peniculida</taxon>
        <taxon>Parameciidae</taxon>
        <taxon>Paramecium</taxon>
    </lineage>
</organism>
<evidence type="ECO:0000313" key="2">
    <source>
        <dbReference type="Proteomes" id="UP000692954"/>
    </source>
</evidence>
<comment type="caution">
    <text evidence="1">The sequence shown here is derived from an EMBL/GenBank/DDBJ whole genome shotgun (WGS) entry which is preliminary data.</text>
</comment>
<dbReference type="EMBL" id="CAJJDN010000040">
    <property type="protein sequence ID" value="CAD8080540.1"/>
    <property type="molecule type" value="Genomic_DNA"/>
</dbReference>
<evidence type="ECO:0000313" key="1">
    <source>
        <dbReference type="EMBL" id="CAD8080540.1"/>
    </source>
</evidence>
<reference evidence="1" key="1">
    <citation type="submission" date="2021-01" db="EMBL/GenBank/DDBJ databases">
        <authorList>
            <consortium name="Genoscope - CEA"/>
            <person name="William W."/>
        </authorList>
    </citation>
    <scope>NUCLEOTIDE SEQUENCE</scope>
</reference>
<dbReference type="AlphaFoldDB" id="A0A8S1MJG3"/>
<keyword evidence="2" id="KW-1185">Reference proteome</keyword>
<proteinExistence type="predicted"/>
<accession>A0A8S1MJG3</accession>
<gene>
    <name evidence="1" type="ORF">PSON_ATCC_30995.1.T0400313</name>
</gene>
<name>A0A8S1MJG3_9CILI</name>
<protein>
    <submittedName>
        <fullName evidence="1">Uncharacterized protein</fullName>
    </submittedName>
</protein>
<dbReference type="OrthoDB" id="295287at2759"/>
<sequence>MSQLQIFNLKLQNETKSTIQKSILKNPQQCSNQSKIRLDWAGNQIIKGGLHKIVFLNQIDTARTFIDLLSNDITDSLIEDVHQEQKNFNQIQANNTIKNQCEQSQQSNCCFIQ</sequence>